<feature type="region of interest" description="Disordered" evidence="1">
    <location>
        <begin position="119"/>
        <end position="232"/>
    </location>
</feature>
<proteinExistence type="predicted"/>
<evidence type="ECO:0000256" key="1">
    <source>
        <dbReference type="SAM" id="MobiDB-lite"/>
    </source>
</evidence>
<accession>R8BW66</accession>
<keyword evidence="3" id="KW-1185">Reference proteome</keyword>
<name>R8BW66_PHAM7</name>
<feature type="compositionally biased region" description="Basic and acidic residues" evidence="1">
    <location>
        <begin position="128"/>
        <end position="159"/>
    </location>
</feature>
<feature type="compositionally biased region" description="Basic residues" evidence="1">
    <location>
        <begin position="270"/>
        <end position="284"/>
    </location>
</feature>
<dbReference type="HOGENOM" id="CLU_940680_0_0_1"/>
<evidence type="ECO:0000313" key="2">
    <source>
        <dbReference type="EMBL" id="EOO03549.1"/>
    </source>
</evidence>
<feature type="region of interest" description="Disordered" evidence="1">
    <location>
        <begin position="1"/>
        <end position="20"/>
    </location>
</feature>
<dbReference type="GeneID" id="19329838"/>
<dbReference type="EMBL" id="KB932817">
    <property type="protein sequence ID" value="EOO03549.1"/>
    <property type="molecule type" value="Genomic_DNA"/>
</dbReference>
<dbReference type="KEGG" id="tmn:UCRPA7_906"/>
<gene>
    <name evidence="2" type="ORF">UCRPA7_906</name>
</gene>
<feature type="compositionally biased region" description="Polar residues" evidence="1">
    <location>
        <begin position="286"/>
        <end position="296"/>
    </location>
</feature>
<dbReference type="Proteomes" id="UP000014074">
    <property type="component" value="Unassembled WGS sequence"/>
</dbReference>
<dbReference type="eggNOG" id="ENOG502RK4W">
    <property type="taxonomic scope" value="Eukaryota"/>
</dbReference>
<evidence type="ECO:0000313" key="3">
    <source>
        <dbReference type="Proteomes" id="UP000014074"/>
    </source>
</evidence>
<dbReference type="AlphaFoldDB" id="R8BW66"/>
<dbReference type="OrthoDB" id="5236595at2759"/>
<protein>
    <submittedName>
        <fullName evidence="2">Uncharacterized protein</fullName>
    </submittedName>
</protein>
<feature type="compositionally biased region" description="Low complexity" evidence="1">
    <location>
        <begin position="55"/>
        <end position="89"/>
    </location>
</feature>
<feature type="region of interest" description="Disordered" evidence="1">
    <location>
        <begin position="41"/>
        <end position="106"/>
    </location>
</feature>
<reference evidence="3" key="1">
    <citation type="journal article" date="2013" name="Genome Announc.">
        <title>Draft genome sequence of the ascomycete Phaeoacremonium aleophilum strain UCR-PA7, a causal agent of the esca disease complex in grapevines.</title>
        <authorList>
            <person name="Blanco-Ulate B."/>
            <person name="Rolshausen P."/>
            <person name="Cantu D."/>
        </authorList>
    </citation>
    <scope>NUCLEOTIDE SEQUENCE [LARGE SCALE GENOMIC DNA]</scope>
    <source>
        <strain evidence="3">UCR-PA7</strain>
    </source>
</reference>
<feature type="region of interest" description="Disordered" evidence="1">
    <location>
        <begin position="245"/>
        <end position="296"/>
    </location>
</feature>
<organism evidence="2 3">
    <name type="scientific">Phaeoacremonium minimum (strain UCR-PA7)</name>
    <name type="common">Esca disease fungus</name>
    <name type="synonym">Togninia minima</name>
    <dbReference type="NCBI Taxonomy" id="1286976"/>
    <lineage>
        <taxon>Eukaryota</taxon>
        <taxon>Fungi</taxon>
        <taxon>Dikarya</taxon>
        <taxon>Ascomycota</taxon>
        <taxon>Pezizomycotina</taxon>
        <taxon>Sordariomycetes</taxon>
        <taxon>Sordariomycetidae</taxon>
        <taxon>Togniniales</taxon>
        <taxon>Togniniaceae</taxon>
        <taxon>Phaeoacremonium</taxon>
    </lineage>
</organism>
<sequence length="296" mass="31035">MPPNQGTTGGGGAQAKLPSTSDFNQVFNRINLSLAKHSSFLQNIRARHPPPPQTAPSAKPAPSTTGAGFSSLAGKSSSSASARTASQPSNIHRKSRADLDAEEAQFAEHSADVAAAALGSNAGIGYVPERKATERAAEDRDLRGRLLGKRAREQREEAAAAKNKKRQRGRGGAESSDDDEEVGRSGLGRSKKKKAAAPPATMSESEPIQQDIDLMDQPQLRGSPAVRDGTGSELEVAAIAVVDRLEAGHPSDARGSPVADEPSHHSGQGSKKKRKRNKKAKRKGTSSEQSTRGSSA</sequence>
<dbReference type="RefSeq" id="XP_007911687.1">
    <property type="nucleotide sequence ID" value="XM_007913496.1"/>
</dbReference>